<evidence type="ECO:0000256" key="6">
    <source>
        <dbReference type="ARBA" id="ARBA00022771"/>
    </source>
</evidence>
<evidence type="ECO:0000259" key="14">
    <source>
        <dbReference type="PROSITE" id="PS50880"/>
    </source>
</evidence>
<dbReference type="SUPFAM" id="SSF56712">
    <property type="entry name" value="Prokaryotic type I DNA topoisomerase"/>
    <property type="match status" value="1"/>
</dbReference>
<dbReference type="InterPro" id="IPR000380">
    <property type="entry name" value="Topo_IA"/>
</dbReference>
<dbReference type="GO" id="GO:0008270">
    <property type="term" value="F:zinc ion binding"/>
    <property type="evidence" value="ECO:0007669"/>
    <property type="project" value="UniProtKB-KW"/>
</dbReference>
<feature type="site" description="Interaction with DNA" evidence="12">
    <location>
        <position position="494"/>
    </location>
</feature>
<evidence type="ECO:0000256" key="3">
    <source>
        <dbReference type="ARBA" id="ARBA00009446"/>
    </source>
</evidence>
<feature type="compositionally biased region" description="Basic residues" evidence="13">
    <location>
        <begin position="710"/>
        <end position="719"/>
    </location>
</feature>
<gene>
    <name evidence="16" type="primary">topA-2</name>
    <name evidence="12" type="synonym">topA</name>
    <name evidence="16" type="ORF">RCIX2432</name>
</gene>
<accession>Q0W275</accession>
<protein>
    <recommendedName>
        <fullName evidence="12">DNA topoisomerase 1</fullName>
        <ecNumber evidence="12">5.6.2.1</ecNumber>
    </recommendedName>
    <alternativeName>
        <fullName evidence="12">DNA topoisomerase I</fullName>
    </alternativeName>
</protein>
<dbReference type="Pfam" id="PF01131">
    <property type="entry name" value="Topoisom_bac"/>
    <property type="match status" value="1"/>
</dbReference>
<dbReference type="CDD" id="cd00186">
    <property type="entry name" value="TOP1Ac"/>
    <property type="match status" value="1"/>
</dbReference>
<dbReference type="SMART" id="SM00436">
    <property type="entry name" value="TOP1Bc"/>
    <property type="match status" value="1"/>
</dbReference>
<evidence type="ECO:0000313" key="17">
    <source>
        <dbReference type="Proteomes" id="UP000000663"/>
    </source>
</evidence>
<dbReference type="GO" id="GO:0003917">
    <property type="term" value="F:DNA topoisomerase type I (single strand cut, ATP-independent) activity"/>
    <property type="evidence" value="ECO:0007669"/>
    <property type="project" value="UniProtKB-UniRule"/>
</dbReference>
<dbReference type="Gene3D" id="3.40.50.140">
    <property type="match status" value="1"/>
</dbReference>
<dbReference type="Pfam" id="PF01751">
    <property type="entry name" value="Toprim"/>
    <property type="match status" value="1"/>
</dbReference>
<dbReference type="STRING" id="351160.RCIX2432"/>
<feature type="region of interest" description="Disordered" evidence="13">
    <location>
        <begin position="668"/>
        <end position="728"/>
    </location>
</feature>
<keyword evidence="10 12" id="KW-0238">DNA-binding</keyword>
<dbReference type="NCBIfam" id="TIGR01057">
    <property type="entry name" value="topA_arch"/>
    <property type="match status" value="1"/>
</dbReference>
<feature type="region of interest" description="Interaction with DNA" evidence="12">
    <location>
        <begin position="189"/>
        <end position="194"/>
    </location>
</feature>
<dbReference type="AlphaFoldDB" id="Q0W275"/>
<name>Q0W275_METAR</name>
<dbReference type="FunFam" id="1.10.290.10:FF:000003">
    <property type="entry name" value="DNA topoisomerase"/>
    <property type="match status" value="1"/>
</dbReference>
<reference evidence="16 17" key="1">
    <citation type="journal article" date="2006" name="Science">
        <title>Genome of rice cluster I archaea -- the key methane producers in the rice rhizosphere.</title>
        <authorList>
            <person name="Erkel C."/>
            <person name="Kube M."/>
            <person name="Reinhardt R."/>
            <person name="Liesack W."/>
        </authorList>
    </citation>
    <scope>NUCLEOTIDE SEQUENCE [LARGE SCALE GENOMIC DNA]</scope>
    <source>
        <strain evidence="17">DSM 22066 / NBRC 105507 / MRE50</strain>
    </source>
</reference>
<comment type="caution">
    <text evidence="12">Lacks conserved residue(s) required for the propagation of feature annotation.</text>
</comment>
<dbReference type="InterPro" id="IPR003601">
    <property type="entry name" value="Topo_IA_2"/>
</dbReference>
<dbReference type="Gene3D" id="2.70.20.10">
    <property type="entry name" value="Topoisomerase I, domain 3"/>
    <property type="match status" value="1"/>
</dbReference>
<feature type="active site" description="O-(5'-phospho-DNA)-tyrosine intermediate" evidence="12">
    <location>
        <position position="307"/>
    </location>
</feature>
<dbReference type="EMBL" id="AM114193">
    <property type="protein sequence ID" value="CAJ37518.1"/>
    <property type="molecule type" value="Genomic_DNA"/>
</dbReference>
<keyword evidence="8" id="KW-0460">Magnesium</keyword>
<dbReference type="GO" id="GO:0006281">
    <property type="term" value="P:DNA repair"/>
    <property type="evidence" value="ECO:0007669"/>
    <property type="project" value="TreeGrafter"/>
</dbReference>
<dbReference type="HAMAP" id="MF_00952">
    <property type="entry name" value="Topoisom_1_prok"/>
    <property type="match status" value="1"/>
</dbReference>
<evidence type="ECO:0000256" key="9">
    <source>
        <dbReference type="ARBA" id="ARBA00023029"/>
    </source>
</evidence>
<dbReference type="InterPro" id="IPR003602">
    <property type="entry name" value="Topo_IA_DNA-bd_dom"/>
</dbReference>
<dbReference type="PROSITE" id="PS52039">
    <property type="entry name" value="TOPO_IA_2"/>
    <property type="match status" value="1"/>
</dbReference>
<evidence type="ECO:0000256" key="2">
    <source>
        <dbReference type="ARBA" id="ARBA00001946"/>
    </source>
</evidence>
<organism evidence="16 17">
    <name type="scientific">Methanocella arvoryzae (strain DSM 22066 / NBRC 105507 / MRE50)</name>
    <dbReference type="NCBI Taxonomy" id="351160"/>
    <lineage>
        <taxon>Archaea</taxon>
        <taxon>Methanobacteriati</taxon>
        <taxon>Methanobacteriota</taxon>
        <taxon>Stenosarchaea group</taxon>
        <taxon>Methanomicrobia</taxon>
        <taxon>Methanocellales</taxon>
        <taxon>Methanocellaceae</taxon>
        <taxon>Methanocella</taxon>
    </lineage>
</organism>
<evidence type="ECO:0000256" key="4">
    <source>
        <dbReference type="ARBA" id="ARBA00022723"/>
    </source>
</evidence>
<evidence type="ECO:0000259" key="15">
    <source>
        <dbReference type="PROSITE" id="PS52039"/>
    </source>
</evidence>
<dbReference type="InterPro" id="IPR028612">
    <property type="entry name" value="Topoisom_1_IA"/>
</dbReference>
<evidence type="ECO:0000313" key="16">
    <source>
        <dbReference type="EMBL" id="CAJ37518.1"/>
    </source>
</evidence>
<dbReference type="PATRIC" id="fig|351160.9.peg.767"/>
<dbReference type="PANTHER" id="PTHR11390:SF26">
    <property type="entry name" value="DNA TOPOISOMERASE 1"/>
    <property type="match status" value="1"/>
</dbReference>
<evidence type="ECO:0000256" key="7">
    <source>
        <dbReference type="ARBA" id="ARBA00022833"/>
    </source>
</evidence>
<dbReference type="Gene3D" id="3.30.65.10">
    <property type="entry name" value="Bacterial Topoisomerase I, domain 1"/>
    <property type="match status" value="1"/>
</dbReference>
<dbReference type="GO" id="GO:0003677">
    <property type="term" value="F:DNA binding"/>
    <property type="evidence" value="ECO:0007669"/>
    <property type="project" value="UniProtKB-KW"/>
</dbReference>
<dbReference type="NCBIfam" id="NF005555">
    <property type="entry name" value="PRK07220.1"/>
    <property type="match status" value="1"/>
</dbReference>
<feature type="site" description="Interaction with DNA" evidence="12">
    <location>
        <position position="165"/>
    </location>
</feature>
<comment type="cofactor">
    <cofactor evidence="2">
        <name>Mg(2+)</name>
        <dbReference type="ChEBI" id="CHEBI:18420"/>
    </cofactor>
</comment>
<comment type="function">
    <text evidence="12">Releases the supercoiling and torsional tension of DNA, which is introduced during the DNA replication and transcription, by transiently cleaving and rejoining one strand of the DNA duplex. Introduces a single-strand break via transesterification at a target site in duplex DNA. The scissile phosphodiester is attacked by the catalytic tyrosine of the enzyme, resulting in the formation of a DNA-(5'-phosphotyrosyl)-enzyme intermediate and the expulsion of a 3'-OH DNA strand. The free DNA strand then undergoes passage around the unbroken strand, thus removing DNA supercoils. Finally, in the religation step, the DNA 3'-OH attacks the covalent intermediate to expel the active-site tyrosine and restore the DNA phosphodiester backbone.</text>
</comment>
<dbReference type="InterPro" id="IPR013824">
    <property type="entry name" value="Topo_IA_cen_sub1"/>
</dbReference>
<evidence type="ECO:0000256" key="13">
    <source>
        <dbReference type="SAM" id="MobiDB-lite"/>
    </source>
</evidence>
<dbReference type="GeneID" id="5144600"/>
<dbReference type="GO" id="GO:0005694">
    <property type="term" value="C:chromosome"/>
    <property type="evidence" value="ECO:0007669"/>
    <property type="project" value="InterPro"/>
</dbReference>
<feature type="site" description="Interaction with DNA" evidence="12">
    <location>
        <position position="48"/>
    </location>
</feature>
<feature type="domain" description="Toprim" evidence="14">
    <location>
        <begin position="1"/>
        <end position="133"/>
    </location>
</feature>
<dbReference type="InterPro" id="IPR034144">
    <property type="entry name" value="TOPRIM_TopoIII"/>
</dbReference>
<dbReference type="InterPro" id="IPR013498">
    <property type="entry name" value="Topo_IA_Znf"/>
</dbReference>
<dbReference type="PANTHER" id="PTHR11390">
    <property type="entry name" value="PROKARYOTIC DNA TOPOISOMERASE"/>
    <property type="match status" value="1"/>
</dbReference>
<evidence type="ECO:0000256" key="11">
    <source>
        <dbReference type="ARBA" id="ARBA00023235"/>
    </source>
</evidence>
<dbReference type="Pfam" id="PF01396">
    <property type="entry name" value="Zn_ribbon_Top1"/>
    <property type="match status" value="1"/>
</dbReference>
<dbReference type="InterPro" id="IPR006171">
    <property type="entry name" value="TOPRIM_dom"/>
</dbReference>
<dbReference type="InterPro" id="IPR013497">
    <property type="entry name" value="Topo_IA_cen"/>
</dbReference>
<feature type="site" description="Interaction with DNA" evidence="12">
    <location>
        <position position="161"/>
    </location>
</feature>
<evidence type="ECO:0000256" key="5">
    <source>
        <dbReference type="ARBA" id="ARBA00022737"/>
    </source>
</evidence>
<keyword evidence="9 12" id="KW-0799">Topoisomerase</keyword>
<dbReference type="Gene3D" id="1.10.290.10">
    <property type="entry name" value="Topoisomerase I, domain 4"/>
    <property type="match status" value="1"/>
</dbReference>
<dbReference type="SMART" id="SM00493">
    <property type="entry name" value="TOPRIM"/>
    <property type="match status" value="1"/>
</dbReference>
<dbReference type="KEGG" id="rci:RCIX2432"/>
<comment type="subunit">
    <text evidence="12">Monomer.</text>
</comment>
<dbReference type="InterPro" id="IPR005739">
    <property type="entry name" value="TopoI_arch"/>
</dbReference>
<dbReference type="GO" id="GO:0006265">
    <property type="term" value="P:DNA topological change"/>
    <property type="evidence" value="ECO:0007669"/>
    <property type="project" value="UniProtKB-UniRule"/>
</dbReference>
<feature type="domain" description="Topo IA-type catalytic" evidence="15">
    <location>
        <begin position="151"/>
        <end position="560"/>
    </location>
</feature>
<dbReference type="EC" id="5.6.2.1" evidence="12"/>
<comment type="catalytic activity">
    <reaction evidence="1 12">
        <text>ATP-independent breakage of single-stranded DNA, followed by passage and rejoining.</text>
        <dbReference type="EC" id="5.6.2.1"/>
    </reaction>
</comment>
<sequence>MHLIITEKNITAKKIAQILFGKGTKETKVEGVSVYSSGDTSIVGLSGHIVNIDFPEQYNNWSVTAPKDLIRAETEMRYTHKKIATALKKLSKDATSVTIATDYDREGELIGVEAYRIISGFKPDIKFDRAKFSAITKPEIDRAFSNRVPLDFNLAAAGEARQKIDLVWGAALTRYISLTCGRLGKSFLSVGRVQTPLLALLVDREKEIKAFVSTPYWEIYATLGNGTDFTAKHECNRFEDKKKADSVRAKLGSTGTVVEYKKDARSDAAPIPFSTTEFIRAASSIGFSAANAMRIAENLYVNGWISYPRTDNTVYPSSLNLRDVLQNFAAGEFGEYARKLLAMKTLVPTRGKKETTDHPPIYPVSSAKKSDMADDEWRVYELVVRRFFATLAPAATWETRNTTVDISGEKFKASGSKLTEAGWRYYYPYGMPKEEVLPALEVGETLKVKKIEMPEKMTQPPTRYGQGRLVKMMEDLGLGTKSTRHEAIQKLYARNYVHGNPPQPTNTAIAVVDALERYADLITKPDMTSKLEQDMDLIADGKIKEDAVVDESQNMLETIFGVLDKNHDEIREVLFDGLREDKILGKCQTCGSDLMVRKSKKGGRFIGCTGYPNCTFSLPLPPSGTIVATNKVCERHGLSHIKITTGGKKPWELGCPQCNFEEWQKKKKEAAAAPGEATTGTATAPKKSAPKKVMAKTGGSDENTAEPKKPAARKAAPKKKVIEKAPEA</sequence>
<proteinExistence type="inferred from homology"/>
<keyword evidence="5" id="KW-0677">Repeat</keyword>
<evidence type="ECO:0000256" key="10">
    <source>
        <dbReference type="ARBA" id="ARBA00023125"/>
    </source>
</evidence>
<dbReference type="InterPro" id="IPR013825">
    <property type="entry name" value="Topo_IA_cen_sub2"/>
</dbReference>
<dbReference type="GO" id="GO:0006310">
    <property type="term" value="P:DNA recombination"/>
    <property type="evidence" value="ECO:0007669"/>
    <property type="project" value="TreeGrafter"/>
</dbReference>
<dbReference type="eggNOG" id="arCOG01527">
    <property type="taxonomic scope" value="Archaea"/>
</dbReference>
<keyword evidence="17" id="KW-1185">Reference proteome</keyword>
<dbReference type="Gene3D" id="1.10.460.10">
    <property type="entry name" value="Topoisomerase I, domain 2"/>
    <property type="match status" value="1"/>
</dbReference>
<dbReference type="InterPro" id="IPR013826">
    <property type="entry name" value="Topo_IA_cen_sub3"/>
</dbReference>
<dbReference type="CDD" id="cd03362">
    <property type="entry name" value="TOPRIM_TopoIA_TopoIII"/>
    <property type="match status" value="1"/>
</dbReference>
<dbReference type="InterPro" id="IPR023405">
    <property type="entry name" value="Topo_IA_core_domain"/>
</dbReference>
<dbReference type="SMART" id="SM00437">
    <property type="entry name" value="TOP1Ac"/>
    <property type="match status" value="1"/>
</dbReference>
<evidence type="ECO:0000256" key="1">
    <source>
        <dbReference type="ARBA" id="ARBA00000213"/>
    </source>
</evidence>
<comment type="similarity">
    <text evidence="3 12">Belongs to the type IA topoisomerase family.</text>
</comment>
<keyword evidence="7" id="KW-0862">Zinc</keyword>
<dbReference type="RefSeq" id="WP_012035064.1">
    <property type="nucleotide sequence ID" value="NC_009464.1"/>
</dbReference>
<dbReference type="PRINTS" id="PR00417">
    <property type="entry name" value="PRTPISMRASEI"/>
</dbReference>
<dbReference type="Proteomes" id="UP000000663">
    <property type="component" value="Chromosome"/>
</dbReference>
<dbReference type="OrthoDB" id="30963at2157"/>
<feature type="compositionally biased region" description="Low complexity" evidence="13">
    <location>
        <begin position="671"/>
        <end position="687"/>
    </location>
</feature>
<evidence type="ECO:0000256" key="8">
    <source>
        <dbReference type="ARBA" id="ARBA00022842"/>
    </source>
</evidence>
<feature type="site" description="Interaction with DNA" evidence="12">
    <location>
        <position position="309"/>
    </location>
</feature>
<dbReference type="PROSITE" id="PS50880">
    <property type="entry name" value="TOPRIM"/>
    <property type="match status" value="1"/>
</dbReference>
<keyword evidence="6" id="KW-0863">Zinc-finger</keyword>
<keyword evidence="11 12" id="KW-0413">Isomerase</keyword>
<keyword evidence="4" id="KW-0479">Metal-binding</keyword>
<evidence type="ECO:0000256" key="12">
    <source>
        <dbReference type="HAMAP-Rule" id="MF_00952"/>
    </source>
</evidence>